<comment type="subcellular location">
    <subcellularLocation>
        <location evidence="1">Cell membrane</location>
        <topology evidence="1">Multi-pass membrane protein</topology>
    </subcellularLocation>
</comment>
<sequence>MGPIRLGPIHIGAIRLGSVLPGRFSLRSIGLGSLAPSAIARYIFATTFSAFAIVLFSLTAVIWITQALRDIDLMTSRGQTVLVFLGITGLVIPMLVLVIAPIALMIAVMHAIGRLSNDSELIVMNAAGMSPWVLFRPFLYMSVFVSLIMSIIGAWLGPLGLQTLNDWANDVRADLVTNIVQPGRFNGFERGLTFHVRERLPNGQLLGVFVDDRRSKTERATFLAEQGTIVKDERGTFLVLETGSVQRLEVTPQQKNKKGQKNQPGLKDQKVQNTVPEKQKDPTIVKFERYALDLAQASNDQSIQRNSARDRYIWELITNDPKKSKLQEGQVRAELHDRIFAPIYPIVFTIITFAYLGAPRTTRQGRAMSVAGAAVAISVIRLIGFVVIVLCVRYPFVLAFHYALLAAATIFGLFAIHRGLVIEAPAFVTNAVDAIGARLRRAAPAAAT</sequence>
<dbReference type="STRING" id="1235591.CAK95_25800"/>
<accession>A0A1W6ZYA6</accession>
<gene>
    <name evidence="6" type="ORF">CAK95_25800</name>
</gene>
<dbReference type="AlphaFoldDB" id="A0A1W6ZYA6"/>
<proteinExistence type="predicted"/>
<dbReference type="InterPro" id="IPR005495">
    <property type="entry name" value="LptG/LptF_permease"/>
</dbReference>
<evidence type="ECO:0000256" key="2">
    <source>
        <dbReference type="ARBA" id="ARBA00022475"/>
    </source>
</evidence>
<keyword evidence="5" id="KW-0472">Membrane</keyword>
<protein>
    <submittedName>
        <fullName evidence="6">Uncharacterized protein</fullName>
    </submittedName>
</protein>
<dbReference type="PANTHER" id="PTHR33529">
    <property type="entry name" value="SLR0882 PROTEIN-RELATED"/>
    <property type="match status" value="1"/>
</dbReference>
<keyword evidence="4" id="KW-1133">Transmembrane helix</keyword>
<reference evidence="6 7" key="1">
    <citation type="submission" date="2017-05" db="EMBL/GenBank/DDBJ databases">
        <title>Full genome sequence of Pseudorhodoplanes sinuspersici.</title>
        <authorList>
            <person name="Dastgheib S.M.M."/>
            <person name="Shavandi M."/>
            <person name="Tirandaz H."/>
        </authorList>
    </citation>
    <scope>NUCLEOTIDE SEQUENCE [LARGE SCALE GENOMIC DNA]</scope>
    <source>
        <strain evidence="6 7">RIPI110</strain>
    </source>
</reference>
<dbReference type="Proteomes" id="UP000194137">
    <property type="component" value="Chromosome"/>
</dbReference>
<evidence type="ECO:0000313" key="6">
    <source>
        <dbReference type="EMBL" id="ARQ02131.1"/>
    </source>
</evidence>
<dbReference type="RefSeq" id="WP_086090546.1">
    <property type="nucleotide sequence ID" value="NZ_CP021112.1"/>
</dbReference>
<dbReference type="PANTHER" id="PTHR33529:SF6">
    <property type="entry name" value="YJGP_YJGQ FAMILY PERMEASE"/>
    <property type="match status" value="1"/>
</dbReference>
<dbReference type="KEGG" id="psin:CAK95_25800"/>
<evidence type="ECO:0000256" key="3">
    <source>
        <dbReference type="ARBA" id="ARBA00022692"/>
    </source>
</evidence>
<dbReference type="EMBL" id="CP021112">
    <property type="protein sequence ID" value="ARQ02131.1"/>
    <property type="molecule type" value="Genomic_DNA"/>
</dbReference>
<dbReference type="OrthoDB" id="8477889at2"/>
<keyword evidence="7" id="KW-1185">Reference proteome</keyword>
<dbReference type="GO" id="GO:0015920">
    <property type="term" value="P:lipopolysaccharide transport"/>
    <property type="evidence" value="ECO:0007669"/>
    <property type="project" value="TreeGrafter"/>
</dbReference>
<evidence type="ECO:0000256" key="5">
    <source>
        <dbReference type="ARBA" id="ARBA00023136"/>
    </source>
</evidence>
<organism evidence="6 7">
    <name type="scientific">Pseudorhodoplanes sinuspersici</name>
    <dbReference type="NCBI Taxonomy" id="1235591"/>
    <lineage>
        <taxon>Bacteria</taxon>
        <taxon>Pseudomonadati</taxon>
        <taxon>Pseudomonadota</taxon>
        <taxon>Alphaproteobacteria</taxon>
        <taxon>Hyphomicrobiales</taxon>
        <taxon>Pseudorhodoplanes</taxon>
    </lineage>
</organism>
<keyword evidence="2" id="KW-1003">Cell membrane</keyword>
<evidence type="ECO:0000256" key="4">
    <source>
        <dbReference type="ARBA" id="ARBA00022989"/>
    </source>
</evidence>
<keyword evidence="3" id="KW-0812">Transmembrane</keyword>
<dbReference type="Pfam" id="PF03739">
    <property type="entry name" value="LptF_LptG"/>
    <property type="match status" value="1"/>
</dbReference>
<evidence type="ECO:0000313" key="7">
    <source>
        <dbReference type="Proteomes" id="UP000194137"/>
    </source>
</evidence>
<evidence type="ECO:0000256" key="1">
    <source>
        <dbReference type="ARBA" id="ARBA00004651"/>
    </source>
</evidence>
<dbReference type="GO" id="GO:0043190">
    <property type="term" value="C:ATP-binding cassette (ABC) transporter complex"/>
    <property type="evidence" value="ECO:0007669"/>
    <property type="project" value="TreeGrafter"/>
</dbReference>
<name>A0A1W6ZYA6_9HYPH</name>